<evidence type="ECO:0000256" key="4">
    <source>
        <dbReference type="ARBA" id="ARBA00022801"/>
    </source>
</evidence>
<dbReference type="InterPro" id="IPR013783">
    <property type="entry name" value="Ig-like_fold"/>
</dbReference>
<dbReference type="Pfam" id="PF04231">
    <property type="entry name" value="Endonuclease_1"/>
    <property type="match status" value="1"/>
</dbReference>
<dbReference type="OrthoDB" id="5485925at2"/>
<dbReference type="Gene3D" id="2.60.40.10">
    <property type="entry name" value="Immunoglobulins"/>
    <property type="match status" value="1"/>
</dbReference>
<dbReference type="SMART" id="SM00060">
    <property type="entry name" value="FN3"/>
    <property type="match status" value="1"/>
</dbReference>
<organism evidence="7 8">
    <name type="scientific">Winogradskyella aurantia</name>
    <dbReference type="NCBI Taxonomy" id="1915063"/>
    <lineage>
        <taxon>Bacteria</taxon>
        <taxon>Pseudomonadati</taxon>
        <taxon>Bacteroidota</taxon>
        <taxon>Flavobacteriia</taxon>
        <taxon>Flavobacteriales</taxon>
        <taxon>Flavobacteriaceae</taxon>
        <taxon>Winogradskyella</taxon>
    </lineage>
</organism>
<comment type="similarity">
    <text evidence="1">Belongs to the EndA/NucM nuclease family.</text>
</comment>
<feature type="compositionally biased region" description="Polar residues" evidence="5">
    <location>
        <begin position="383"/>
        <end position="393"/>
    </location>
</feature>
<dbReference type="GO" id="GO:0004518">
    <property type="term" value="F:nuclease activity"/>
    <property type="evidence" value="ECO:0007669"/>
    <property type="project" value="UniProtKB-KW"/>
</dbReference>
<dbReference type="AlphaFoldDB" id="A0A265US32"/>
<evidence type="ECO:0000256" key="1">
    <source>
        <dbReference type="ARBA" id="ARBA00006429"/>
    </source>
</evidence>
<dbReference type="SUPFAM" id="SSF49265">
    <property type="entry name" value="Fibronectin type III"/>
    <property type="match status" value="1"/>
</dbReference>
<protein>
    <recommendedName>
        <fullName evidence="6">Fibronectin type-III domain-containing protein</fullName>
    </recommendedName>
</protein>
<dbReference type="PANTHER" id="PTHR33607">
    <property type="entry name" value="ENDONUCLEASE-1"/>
    <property type="match status" value="1"/>
</dbReference>
<evidence type="ECO:0000256" key="5">
    <source>
        <dbReference type="SAM" id="MobiDB-lite"/>
    </source>
</evidence>
<dbReference type="CDD" id="cd00063">
    <property type="entry name" value="FN3"/>
    <property type="match status" value="1"/>
</dbReference>
<dbReference type="EMBL" id="NGJN01000005">
    <property type="protein sequence ID" value="OZV68100.1"/>
    <property type="molecule type" value="Genomic_DNA"/>
</dbReference>
<dbReference type="PROSITE" id="PS50853">
    <property type="entry name" value="FN3"/>
    <property type="match status" value="1"/>
</dbReference>
<feature type="domain" description="Fibronectin type-III" evidence="6">
    <location>
        <begin position="298"/>
        <end position="387"/>
    </location>
</feature>
<dbReference type="RefSeq" id="WP_094968686.1">
    <property type="nucleotide sequence ID" value="NZ_NGJN01000005.1"/>
</dbReference>
<dbReference type="InterPro" id="IPR007346">
    <property type="entry name" value="Endonuclease-I"/>
</dbReference>
<keyword evidence="2" id="KW-0540">Nuclease</keyword>
<dbReference type="PANTHER" id="PTHR33607:SF2">
    <property type="entry name" value="ENDONUCLEASE-1"/>
    <property type="match status" value="1"/>
</dbReference>
<dbReference type="SUPFAM" id="SSF54060">
    <property type="entry name" value="His-Me finger endonucleases"/>
    <property type="match status" value="1"/>
</dbReference>
<name>A0A265US32_9FLAO</name>
<dbReference type="NCBIfam" id="TIGR04183">
    <property type="entry name" value="Por_Secre_tail"/>
    <property type="match status" value="1"/>
</dbReference>
<accession>A0A265US32</accession>
<dbReference type="InterPro" id="IPR026444">
    <property type="entry name" value="Secre_tail"/>
</dbReference>
<gene>
    <name evidence="7" type="ORF">CA834_10665</name>
</gene>
<feature type="region of interest" description="Disordered" evidence="5">
    <location>
        <begin position="383"/>
        <end position="413"/>
    </location>
</feature>
<reference evidence="7 8" key="1">
    <citation type="submission" date="2017-05" db="EMBL/GenBank/DDBJ databases">
        <title>The draft genome sequence of Idiomarina salinarum WNB302.</title>
        <authorList>
            <person name="Sun Y."/>
            <person name="Chen B."/>
            <person name="Du Z."/>
        </authorList>
    </citation>
    <scope>NUCLEOTIDE SEQUENCE [LARGE SCALE GENOMIC DNA]</scope>
    <source>
        <strain evidence="7 8">WNB302</strain>
    </source>
</reference>
<comment type="caution">
    <text evidence="7">The sequence shown here is derived from an EMBL/GenBank/DDBJ whole genome shotgun (WGS) entry which is preliminary data.</text>
</comment>
<dbReference type="GO" id="GO:0016787">
    <property type="term" value="F:hydrolase activity"/>
    <property type="evidence" value="ECO:0007669"/>
    <property type="project" value="UniProtKB-KW"/>
</dbReference>
<feature type="compositionally biased region" description="Polar residues" evidence="5">
    <location>
        <begin position="403"/>
        <end position="412"/>
    </location>
</feature>
<proteinExistence type="inferred from homology"/>
<keyword evidence="3" id="KW-0732">Signal</keyword>
<keyword evidence="8" id="KW-1185">Reference proteome</keyword>
<dbReference type="Pfam" id="PF18962">
    <property type="entry name" value="Por_Secre_tail"/>
    <property type="match status" value="1"/>
</dbReference>
<dbReference type="InterPro" id="IPR044925">
    <property type="entry name" value="His-Me_finger_sf"/>
</dbReference>
<evidence type="ECO:0000259" key="6">
    <source>
        <dbReference type="PROSITE" id="PS50853"/>
    </source>
</evidence>
<dbReference type="Pfam" id="PF00041">
    <property type="entry name" value="fn3"/>
    <property type="match status" value="1"/>
</dbReference>
<dbReference type="InterPro" id="IPR036116">
    <property type="entry name" value="FN3_sf"/>
</dbReference>
<keyword evidence="4" id="KW-0378">Hydrolase</keyword>
<sequence>MRQFYILLCFLIVSFLGYSQIPANYYDSALGLEGYALKTQLKQIIDDVSDGLSTEFTHLDQGDNLDGLYANSDLDLYYENDNSILDIYSENPDGVDPYVYFFGTDECTGNFNGEGQCYNKEHIIPRSTVGNASPMVDDGHHVVPTDGRVNGLRSNLPFGVVDDSQLISQSGISNPTLNGSKAGGNLNSGYSAGYTGTVFEPIDEFKGDVARMYFYFVTRYEDLVDNWGDYPMFDGSNNKAIADPFLNILLTWHENDPVSQREIDRNNVVFNYQNNRNPFVDNPNYVSLIWSVTNDNEAPSTISDLSTSNPTDNSIELSWTAASDNVGVTAYDIYTDGILSNTTPNTSFTVNGLIPDTNYCFTIKAKDAAGNTSDFSNQACETTTNNGSGSNECASEDFENIPADNSQYTNRSWVGPNGTWSAAEARTDRTIAGSRAIAIDFRDDTDGRLTSPVVSGGIKSLSLTTQRIFSGTDGNLDVVVNGNSVGTIAYSNSVQNVTINDIDIEGNIQVIIQDNDSGSARVAMDNLSWTCYNPLSVSDAEFNHLKIHPNPVKGPYIYLNISEAVDFKIYSILGNLIDKGNLFDGRIDVSNLKKGIYLLTLEKDKQFISKKIIKL</sequence>
<evidence type="ECO:0000313" key="7">
    <source>
        <dbReference type="EMBL" id="OZV68100.1"/>
    </source>
</evidence>
<evidence type="ECO:0000313" key="8">
    <source>
        <dbReference type="Proteomes" id="UP000216840"/>
    </source>
</evidence>
<dbReference type="Proteomes" id="UP000216840">
    <property type="component" value="Unassembled WGS sequence"/>
</dbReference>
<evidence type="ECO:0000256" key="3">
    <source>
        <dbReference type="ARBA" id="ARBA00022729"/>
    </source>
</evidence>
<evidence type="ECO:0000256" key="2">
    <source>
        <dbReference type="ARBA" id="ARBA00022722"/>
    </source>
</evidence>
<dbReference type="InterPro" id="IPR003961">
    <property type="entry name" value="FN3_dom"/>
</dbReference>